<evidence type="ECO:0000256" key="5">
    <source>
        <dbReference type="ARBA" id="ARBA00022824"/>
    </source>
</evidence>
<name>A0A6P7X8Z5_9AMPH</name>
<reference evidence="19" key="1">
    <citation type="submission" date="2025-08" db="UniProtKB">
        <authorList>
            <consortium name="RefSeq"/>
        </authorList>
    </citation>
    <scope>IDENTIFICATION</scope>
</reference>
<dbReference type="OrthoDB" id="5865303at2759"/>
<comment type="function">
    <text evidence="11">Participates in the regulation of cellular Ca(2+) homeostasis, at least partly, by modulating the filling state of the endoplasmic reticulum Ca(2+) store. Negatively regulates the ER stress response and positively regulates the stability of V-ATPase subunits ATP6V1A and ATP1B1 by preventing their degradation through an unknown proteasome-independent mechanism.</text>
</comment>
<protein>
    <recommendedName>
        <fullName evidence="13">Wolframin</fullName>
    </recommendedName>
</protein>
<evidence type="ECO:0000256" key="9">
    <source>
        <dbReference type="ARBA" id="ARBA00023180"/>
    </source>
</evidence>
<dbReference type="FunFam" id="1.25.40.10:FF:000479">
    <property type="entry name" value="Wolfram syndrome 1 (Wolframin)"/>
    <property type="match status" value="1"/>
</dbReference>
<feature type="transmembrane region" description="Helical" evidence="14">
    <location>
        <begin position="349"/>
        <end position="369"/>
    </location>
</feature>
<dbReference type="GeneID" id="115461402"/>
<evidence type="ECO:0000256" key="14">
    <source>
        <dbReference type="SAM" id="Phobius"/>
    </source>
</evidence>
<feature type="transmembrane region" description="Helical" evidence="14">
    <location>
        <begin position="530"/>
        <end position="551"/>
    </location>
</feature>
<dbReference type="GO" id="GO:0030133">
    <property type="term" value="C:transport vesicle"/>
    <property type="evidence" value="ECO:0007669"/>
    <property type="project" value="UniProtKB-SubCell"/>
</dbReference>
<accession>A0A6P7X8Z5</accession>
<dbReference type="InterPro" id="IPR011990">
    <property type="entry name" value="TPR-like_helical_dom_sf"/>
</dbReference>
<dbReference type="InterPro" id="IPR026209">
    <property type="entry name" value="Wolframin_fam"/>
</dbReference>
<dbReference type="GO" id="GO:0055074">
    <property type="term" value="P:calcium ion homeostasis"/>
    <property type="evidence" value="ECO:0007669"/>
    <property type="project" value="InterPro"/>
</dbReference>
<keyword evidence="9" id="KW-0325">Glycoprotein</keyword>
<proteinExistence type="predicted"/>
<evidence type="ECO:0000256" key="11">
    <source>
        <dbReference type="ARBA" id="ARBA00057696"/>
    </source>
</evidence>
<dbReference type="GO" id="GO:0031398">
    <property type="term" value="P:positive regulation of protein ubiquitination"/>
    <property type="evidence" value="ECO:0007669"/>
    <property type="project" value="UniProtKB-ARBA"/>
</dbReference>
<evidence type="ECO:0000259" key="17">
    <source>
        <dbReference type="Pfam" id="PF20053"/>
    </source>
</evidence>
<comment type="subunit">
    <text evidence="12">Interacts with ATP6V1A.</text>
</comment>
<dbReference type="CTD" id="7466"/>
<evidence type="ECO:0000256" key="3">
    <source>
        <dbReference type="ARBA" id="ARBA00022553"/>
    </source>
</evidence>
<evidence type="ECO:0000256" key="12">
    <source>
        <dbReference type="ARBA" id="ARBA00062554"/>
    </source>
</evidence>
<evidence type="ECO:0000256" key="1">
    <source>
        <dbReference type="ARBA" id="ARBA00004398"/>
    </source>
</evidence>
<evidence type="ECO:0000313" key="18">
    <source>
        <dbReference type="Proteomes" id="UP000515156"/>
    </source>
</evidence>
<feature type="transmembrane region" description="Helical" evidence="14">
    <location>
        <begin position="462"/>
        <end position="482"/>
    </location>
</feature>
<feature type="transmembrane region" description="Helical" evidence="14">
    <location>
        <begin position="667"/>
        <end position="687"/>
    </location>
</feature>
<feature type="transmembrane region" description="Helical" evidence="14">
    <location>
        <begin position="629"/>
        <end position="647"/>
    </location>
</feature>
<organism evidence="18 19">
    <name type="scientific">Microcaecilia unicolor</name>
    <dbReference type="NCBI Taxonomy" id="1415580"/>
    <lineage>
        <taxon>Eukaryota</taxon>
        <taxon>Metazoa</taxon>
        <taxon>Chordata</taxon>
        <taxon>Craniata</taxon>
        <taxon>Vertebrata</taxon>
        <taxon>Euteleostomi</taxon>
        <taxon>Amphibia</taxon>
        <taxon>Gymnophiona</taxon>
        <taxon>Siphonopidae</taxon>
        <taxon>Microcaecilia</taxon>
    </lineage>
</organism>
<dbReference type="GO" id="GO:0010468">
    <property type="term" value="P:regulation of gene expression"/>
    <property type="evidence" value="ECO:0007669"/>
    <property type="project" value="UniProtKB-ARBA"/>
</dbReference>
<dbReference type="Pfam" id="PF19913">
    <property type="entry name" value="WCOB"/>
    <property type="match status" value="1"/>
</dbReference>
<feature type="domain" description="Wolframin cysteine-rich" evidence="17">
    <location>
        <begin position="701"/>
        <end position="804"/>
    </location>
</feature>
<evidence type="ECO:0000256" key="2">
    <source>
        <dbReference type="ARBA" id="ARBA00004477"/>
    </source>
</evidence>
<gene>
    <name evidence="19" type="primary">WFS1</name>
</gene>
<evidence type="ECO:0000256" key="6">
    <source>
        <dbReference type="ARBA" id="ARBA00022989"/>
    </source>
</evidence>
<evidence type="ECO:0000256" key="13">
    <source>
        <dbReference type="ARBA" id="ARBA00069214"/>
    </source>
</evidence>
<feature type="transmembrane region" description="Helical" evidence="14">
    <location>
        <begin position="440"/>
        <end position="456"/>
    </location>
</feature>
<keyword evidence="3" id="KW-0597">Phosphoprotein</keyword>
<evidence type="ECO:0000256" key="10">
    <source>
        <dbReference type="ARBA" id="ARBA00023329"/>
    </source>
</evidence>
<dbReference type="InterPro" id="IPR045458">
    <property type="entry name" value="Wolframin_Sel1-like_rpt"/>
</dbReference>
<dbReference type="Gene3D" id="1.25.40.10">
    <property type="entry name" value="Tetratricopeptide repeat domain"/>
    <property type="match status" value="1"/>
</dbReference>
<dbReference type="GO" id="GO:0030968">
    <property type="term" value="P:endoplasmic reticulum unfolded protein response"/>
    <property type="evidence" value="ECO:0007669"/>
    <property type="project" value="TreeGrafter"/>
</dbReference>
<evidence type="ECO:0000259" key="15">
    <source>
        <dbReference type="Pfam" id="PF19913"/>
    </source>
</evidence>
<dbReference type="GO" id="GO:0051117">
    <property type="term" value="F:ATPase binding"/>
    <property type="evidence" value="ECO:0007669"/>
    <property type="project" value="UniProtKB-ARBA"/>
</dbReference>
<dbReference type="Pfam" id="PF20053">
    <property type="entry name" value="WC-rich"/>
    <property type="match status" value="1"/>
</dbReference>
<dbReference type="GO" id="GO:2000675">
    <property type="term" value="P:negative regulation of type B pancreatic cell apoptotic process"/>
    <property type="evidence" value="ECO:0007669"/>
    <property type="project" value="UniProtKB-ARBA"/>
</dbReference>
<keyword evidence="18" id="KW-1185">Reference proteome</keyword>
<dbReference type="RefSeq" id="XP_030047030.1">
    <property type="nucleotide sequence ID" value="XM_030191170.1"/>
</dbReference>
<dbReference type="GO" id="GO:0050821">
    <property type="term" value="P:protein stabilization"/>
    <property type="evidence" value="ECO:0007669"/>
    <property type="project" value="UniProtKB-ARBA"/>
</dbReference>
<keyword evidence="4 14" id="KW-0812">Transmembrane</keyword>
<dbReference type="PRINTS" id="PR02061">
    <property type="entry name" value="WOLFRAMIN"/>
</dbReference>
<dbReference type="InterPro" id="IPR045461">
    <property type="entry name" value="Wolframin_OB_fold"/>
</dbReference>
<dbReference type="InterPro" id="IPR026208">
    <property type="entry name" value="Wolframin"/>
</dbReference>
<dbReference type="Pfam" id="PF19914">
    <property type="entry name" value="WEF-hand"/>
    <property type="match status" value="1"/>
</dbReference>
<feature type="transmembrane region" description="Helical" evidence="14">
    <location>
        <begin position="375"/>
        <end position="400"/>
    </location>
</feature>
<dbReference type="GO" id="GO:1903573">
    <property type="term" value="P:negative regulation of response to endoplasmic reticulum stress"/>
    <property type="evidence" value="ECO:0007669"/>
    <property type="project" value="UniProtKB-ARBA"/>
</dbReference>
<dbReference type="GO" id="GO:1902532">
    <property type="term" value="P:negative regulation of intracellular signal transduction"/>
    <property type="evidence" value="ECO:0007669"/>
    <property type="project" value="UniProtKB-ARBA"/>
</dbReference>
<dbReference type="InParanoid" id="A0A6P7X8Z5"/>
<evidence type="ECO:0000259" key="16">
    <source>
        <dbReference type="Pfam" id="PF19914"/>
    </source>
</evidence>
<comment type="subcellular location">
    <subcellularLocation>
        <location evidence="1">Cytoplasmic vesicle</location>
        <location evidence="1">Secretory vesicle</location>
    </subcellularLocation>
    <subcellularLocation>
        <location evidence="2">Endoplasmic reticulum membrane</location>
        <topology evidence="2">Multi-pass membrane protein</topology>
    </subcellularLocation>
</comment>
<sequence length="923" mass="106062">MLLARGSDVSVWCGPWVSINLLGISLAESAPAESKCSCTECNTSARRIVEMDFNADSPPPPLLSQQGRSQLNAAFVVDPMEGNQTPGPFSAVSELPSAFSALTDSRDSVERGNEAMKGEQEAMFEELLERAKDGDPKAQNEVGKYYLKLADEQDEEVNNCTAVAWLIEAAKQGRREAVKMLRRCLADRRGITSENEMEVRKLSTETDLERAVRKAALVMYWKLNPQKKKQVSVTELLENVGQVNAEDREKHPGPIPKTMQKERRVLERLVSSEPKSYIALDDFVEITKKYVKGIVPTNLFVQDDDDDELAGKSPDELPLQQKILKYPLHAITEIKEYLIDLASKAGMHWLSTLAPTHHINALIFFFIISNLTIDFFAFFIPLVIFYLSFISMVICTLKVFQDSKAWENFRTLTDLLLRFEPNLDVEQAEVNFGWNHLEQYVYFLISVFFVIFSFPICNKDWIPFSELATISIFFTVTSYMSLSTCAEPYTRRALLTEVTAGFLSLLRALPENWTYLRFLGKTHYTIPVGHFIVLNVSIPCLLFVYLFYLFFRMAQLRDFKGVYCYLVPYLVCFMWCELSWAILLESSCIGLIRASVGYLLFIFALPILIVGIVVMCLVQFIKWFISLEVTKIVVTLVLCIIPLLLRWWTKASFSLLEMMKSLSRSSIVKLILVWITAIVMFCWIYVYRSEGMKVYNSTLTWQQYSFLCGPRAWKETNMARTQILCSHLEGHRVTWTGRFKYVRVTDIENSAESAINILPFFIGDWMRCLYGEMYPACEPQNIPMEEEELCRLKFLTKHSCHMKKFDRYKFEISVGVPLNGVNEDKTLEDDITKDIVLRASNEFKKVLLSLRQGSVIEFSTILEGRLGSKWPVFELKAISCLNCMAKLTPASRHVKIEHDWRLTVHRAVRFVFNFFFYPFLSAV</sequence>
<dbReference type="PANTHER" id="PTHR13098:SF3">
    <property type="entry name" value="WOLFRAMIN"/>
    <property type="match status" value="1"/>
</dbReference>
<evidence type="ECO:0000313" key="19">
    <source>
        <dbReference type="RefSeq" id="XP_030047030.1"/>
    </source>
</evidence>
<keyword evidence="5" id="KW-0256">Endoplasmic reticulum</keyword>
<dbReference type="PRINTS" id="PR02060">
    <property type="entry name" value="WOLFFAMILY"/>
</dbReference>
<dbReference type="Proteomes" id="UP000515156">
    <property type="component" value="Chromosome 2"/>
</dbReference>
<dbReference type="GO" id="GO:0005789">
    <property type="term" value="C:endoplasmic reticulum membrane"/>
    <property type="evidence" value="ECO:0007669"/>
    <property type="project" value="UniProtKB-SubCell"/>
</dbReference>
<feature type="transmembrane region" description="Helical" evidence="14">
    <location>
        <begin position="563"/>
        <end position="584"/>
    </location>
</feature>
<evidence type="ECO:0000256" key="8">
    <source>
        <dbReference type="ARBA" id="ARBA00023136"/>
    </source>
</evidence>
<dbReference type="GO" id="GO:0036503">
    <property type="term" value="P:ERAD pathway"/>
    <property type="evidence" value="ECO:0007669"/>
    <property type="project" value="UniProtKB-ARBA"/>
</dbReference>
<keyword evidence="7" id="KW-0007">Acetylation</keyword>
<dbReference type="InterPro" id="IPR045460">
    <property type="entry name" value="Wolframin_EF-hand"/>
</dbReference>
<evidence type="ECO:0000256" key="7">
    <source>
        <dbReference type="ARBA" id="ARBA00022990"/>
    </source>
</evidence>
<feature type="domain" description="Wolframin OB-fold" evidence="15">
    <location>
        <begin position="805"/>
        <end position="922"/>
    </location>
</feature>
<keyword evidence="6 14" id="KW-1133">Transmembrane helix</keyword>
<dbReference type="KEGG" id="muo:115461402"/>
<feature type="domain" description="Wolframin EF-hand" evidence="16">
    <location>
        <begin position="212"/>
        <end position="290"/>
    </location>
</feature>
<dbReference type="FunCoup" id="A0A6P7X8Z5">
    <property type="interactions" value="628"/>
</dbReference>
<evidence type="ECO:0000256" key="4">
    <source>
        <dbReference type="ARBA" id="ARBA00022692"/>
    </source>
</evidence>
<dbReference type="InterPro" id="IPR045400">
    <property type="entry name" value="Wolframin_Cys-rich"/>
</dbReference>
<keyword evidence="8 14" id="KW-0472">Membrane</keyword>
<feature type="transmembrane region" description="Helical" evidence="14">
    <location>
        <begin position="596"/>
        <end position="617"/>
    </location>
</feature>
<dbReference type="PANTHER" id="PTHR13098">
    <property type="entry name" value="WOLFRAMIN"/>
    <property type="match status" value="1"/>
</dbReference>
<dbReference type="Pfam" id="PF20023">
    <property type="entry name" value="WSLR"/>
    <property type="match status" value="2"/>
</dbReference>
<dbReference type="AlphaFoldDB" id="A0A6P7X8Z5"/>
<keyword evidence="10" id="KW-0968">Cytoplasmic vesicle</keyword>